<keyword evidence="3" id="KW-1185">Reference proteome</keyword>
<dbReference type="Proteomes" id="UP000245609">
    <property type="component" value="Unassembled WGS sequence"/>
</dbReference>
<proteinExistence type="predicted"/>
<dbReference type="AlphaFoldDB" id="A0A2T9Z9T4"/>
<evidence type="ECO:0000259" key="1">
    <source>
        <dbReference type="Pfam" id="PF00078"/>
    </source>
</evidence>
<dbReference type="InterPro" id="IPR000477">
    <property type="entry name" value="RT_dom"/>
</dbReference>
<dbReference type="OrthoDB" id="2272737at2759"/>
<evidence type="ECO:0000313" key="3">
    <source>
        <dbReference type="Proteomes" id="UP000245609"/>
    </source>
</evidence>
<gene>
    <name evidence="2" type="ORF">BB560_004249</name>
</gene>
<evidence type="ECO:0000313" key="2">
    <source>
        <dbReference type="EMBL" id="PVV01334.1"/>
    </source>
</evidence>
<reference evidence="2 3" key="1">
    <citation type="journal article" date="2018" name="MBio">
        <title>Comparative Genomics Reveals the Core Gene Toolbox for the Fungus-Insect Symbiosis.</title>
        <authorList>
            <person name="Wang Y."/>
            <person name="Stata M."/>
            <person name="Wang W."/>
            <person name="Stajich J.E."/>
            <person name="White M.M."/>
            <person name="Moncalvo J.M."/>
        </authorList>
    </citation>
    <scope>NUCLEOTIDE SEQUENCE [LARGE SCALE GENOMIC DNA]</scope>
    <source>
        <strain evidence="2 3">SC-DP-2</strain>
    </source>
</reference>
<comment type="caution">
    <text evidence="2">The sequence shown here is derived from an EMBL/GenBank/DDBJ whole genome shotgun (WGS) entry which is preliminary data.</text>
</comment>
<dbReference type="EMBL" id="MBFS01001175">
    <property type="protein sequence ID" value="PVV01334.1"/>
    <property type="molecule type" value="Genomic_DNA"/>
</dbReference>
<feature type="domain" description="Reverse transcriptase" evidence="1">
    <location>
        <begin position="158"/>
        <end position="226"/>
    </location>
</feature>
<dbReference type="Pfam" id="PF00078">
    <property type="entry name" value="RVT_1"/>
    <property type="match status" value="1"/>
</dbReference>
<organism evidence="2 3">
    <name type="scientific">Smittium megazygosporum</name>
    <dbReference type="NCBI Taxonomy" id="133381"/>
    <lineage>
        <taxon>Eukaryota</taxon>
        <taxon>Fungi</taxon>
        <taxon>Fungi incertae sedis</taxon>
        <taxon>Zoopagomycota</taxon>
        <taxon>Kickxellomycotina</taxon>
        <taxon>Harpellomycetes</taxon>
        <taxon>Harpellales</taxon>
        <taxon>Legeriomycetaceae</taxon>
        <taxon>Smittium</taxon>
    </lineage>
</organism>
<name>A0A2T9Z9T4_9FUNG</name>
<accession>A0A2T9Z9T4</accession>
<sequence length="233" mass="26360">MNNKKCSCPPPNEWDLKTILRLGIDIQDVGFYDLFNIEEFELNIDDVKYFDSTNNVAKELLNDVNKDDINYKELSLSTENEIKGLDISPKNSGSFLFGGICVPDVTITEKNSSKLFAAGEDINAQKKEKSQLISYMINNVCINFASSQYAPVFRILYFQITLYQGLKQGDPLSSLLYNLMIEPALKKIRDDIYGVIVNENNIVTLSYTDDTAILLYSPEGVSLERILDLHCRA</sequence>
<protein>
    <recommendedName>
        <fullName evidence="1">Reverse transcriptase domain-containing protein</fullName>
    </recommendedName>
</protein>